<gene>
    <name evidence="1" type="ORF">SAMN05216218_11617</name>
</gene>
<proteinExistence type="predicted"/>
<accession>A0A1G7RVM1</accession>
<dbReference type="AlphaFoldDB" id="A0A1G7RVM1"/>
<protein>
    <submittedName>
        <fullName evidence="1">Uncharacterized protein</fullName>
    </submittedName>
</protein>
<sequence>MSRDNMNDQFTSIESANFLVRTDNGGDARLNTS</sequence>
<evidence type="ECO:0000313" key="2">
    <source>
        <dbReference type="Proteomes" id="UP000199076"/>
    </source>
</evidence>
<organism evidence="1 2">
    <name type="scientific">Halorientalis regularis</name>
    <dbReference type="NCBI Taxonomy" id="660518"/>
    <lineage>
        <taxon>Archaea</taxon>
        <taxon>Methanobacteriati</taxon>
        <taxon>Methanobacteriota</taxon>
        <taxon>Stenosarchaea group</taxon>
        <taxon>Halobacteria</taxon>
        <taxon>Halobacteriales</taxon>
        <taxon>Haloarculaceae</taxon>
        <taxon>Halorientalis</taxon>
    </lineage>
</organism>
<name>A0A1G7RVM1_9EURY</name>
<dbReference type="Proteomes" id="UP000199076">
    <property type="component" value="Unassembled WGS sequence"/>
</dbReference>
<evidence type="ECO:0000313" key="1">
    <source>
        <dbReference type="EMBL" id="SDG13830.1"/>
    </source>
</evidence>
<keyword evidence="2" id="KW-1185">Reference proteome</keyword>
<dbReference type="EMBL" id="FNBK01000016">
    <property type="protein sequence ID" value="SDG13830.1"/>
    <property type="molecule type" value="Genomic_DNA"/>
</dbReference>
<reference evidence="2" key="1">
    <citation type="submission" date="2016-10" db="EMBL/GenBank/DDBJ databases">
        <authorList>
            <person name="Varghese N."/>
            <person name="Submissions S."/>
        </authorList>
    </citation>
    <scope>NUCLEOTIDE SEQUENCE [LARGE SCALE GENOMIC DNA]</scope>
    <source>
        <strain evidence="2">IBRC-M 10760</strain>
    </source>
</reference>